<evidence type="ECO:0000313" key="5">
    <source>
        <dbReference type="EMBL" id="CAH2106170.1"/>
    </source>
</evidence>
<dbReference type="InterPro" id="IPR057525">
    <property type="entry name" value="UTP20_C"/>
</dbReference>
<feature type="compositionally biased region" description="Acidic residues" evidence="1">
    <location>
        <begin position="1715"/>
        <end position="1725"/>
    </location>
</feature>
<dbReference type="PANTHER" id="PTHR17695:SF11">
    <property type="entry name" value="SMALL SUBUNIT PROCESSOME COMPONENT 20 HOMOLOG"/>
    <property type="match status" value="1"/>
</dbReference>
<evidence type="ECO:0000256" key="1">
    <source>
        <dbReference type="SAM" id="MobiDB-lite"/>
    </source>
</evidence>
<dbReference type="InterPro" id="IPR016024">
    <property type="entry name" value="ARM-type_fold"/>
</dbReference>
<feature type="domain" description="U3 small nucleolar RNA-associated protein 20" evidence="3">
    <location>
        <begin position="1816"/>
        <end position="2031"/>
    </location>
</feature>
<protein>
    <recommendedName>
        <fullName evidence="7">Small subunit processome component 20 homolog</fullName>
    </recommendedName>
</protein>
<comment type="caution">
    <text evidence="5">The sequence shown here is derived from an EMBL/GenBank/DDBJ whole genome shotgun (WGS) entry which is preliminary data.</text>
</comment>
<name>A0AAU9V5Y2_EUPED</name>
<keyword evidence="6" id="KW-1185">Reference proteome</keyword>
<evidence type="ECO:0008006" key="7">
    <source>
        <dbReference type="Google" id="ProtNLM"/>
    </source>
</evidence>
<dbReference type="GO" id="GO:0030686">
    <property type="term" value="C:90S preribosome"/>
    <property type="evidence" value="ECO:0007669"/>
    <property type="project" value="TreeGrafter"/>
</dbReference>
<feature type="domain" description="U3 small nucleolar RNA-associated protein 20 N-terminal" evidence="2">
    <location>
        <begin position="886"/>
        <end position="1508"/>
    </location>
</feature>
<dbReference type="Gene3D" id="1.25.10.10">
    <property type="entry name" value="Leucine-rich Repeat Variant"/>
    <property type="match status" value="2"/>
</dbReference>
<dbReference type="Pfam" id="PF23099">
    <property type="entry name" value="UTP20_C"/>
    <property type="match status" value="1"/>
</dbReference>
<dbReference type="InterPro" id="IPR011989">
    <property type="entry name" value="ARM-like"/>
</dbReference>
<dbReference type="Pfam" id="PF07539">
    <property type="entry name" value="UTP20_N"/>
    <property type="match status" value="1"/>
</dbReference>
<feature type="compositionally biased region" description="Basic and acidic residues" evidence="1">
    <location>
        <begin position="1695"/>
        <end position="1714"/>
    </location>
</feature>
<dbReference type="Proteomes" id="UP001153954">
    <property type="component" value="Unassembled WGS sequence"/>
</dbReference>
<evidence type="ECO:0000259" key="3">
    <source>
        <dbReference type="Pfam" id="PF20416"/>
    </source>
</evidence>
<reference evidence="5" key="1">
    <citation type="submission" date="2022-03" db="EMBL/GenBank/DDBJ databases">
        <authorList>
            <person name="Tunstrom K."/>
        </authorList>
    </citation>
    <scope>NUCLEOTIDE SEQUENCE</scope>
</reference>
<dbReference type="InterPro" id="IPR011430">
    <property type="entry name" value="UTP20_N"/>
</dbReference>
<feature type="domain" description="U3 small nucleolar RNA-associated protein 20 C-terminal" evidence="4">
    <location>
        <begin position="2393"/>
        <end position="2747"/>
    </location>
</feature>
<accession>A0AAU9V5Y2</accession>
<evidence type="ECO:0000313" key="6">
    <source>
        <dbReference type="Proteomes" id="UP001153954"/>
    </source>
</evidence>
<evidence type="ECO:0000259" key="4">
    <source>
        <dbReference type="Pfam" id="PF23099"/>
    </source>
</evidence>
<organism evidence="5 6">
    <name type="scientific">Euphydryas editha</name>
    <name type="common">Edith's checkerspot</name>
    <dbReference type="NCBI Taxonomy" id="104508"/>
    <lineage>
        <taxon>Eukaryota</taxon>
        <taxon>Metazoa</taxon>
        <taxon>Ecdysozoa</taxon>
        <taxon>Arthropoda</taxon>
        <taxon>Hexapoda</taxon>
        <taxon>Insecta</taxon>
        <taxon>Pterygota</taxon>
        <taxon>Neoptera</taxon>
        <taxon>Endopterygota</taxon>
        <taxon>Lepidoptera</taxon>
        <taxon>Glossata</taxon>
        <taxon>Ditrysia</taxon>
        <taxon>Papilionoidea</taxon>
        <taxon>Nymphalidae</taxon>
        <taxon>Nymphalinae</taxon>
        <taxon>Euphydryas</taxon>
    </lineage>
</organism>
<dbReference type="Pfam" id="PF20416">
    <property type="entry name" value="UTP20"/>
    <property type="match status" value="1"/>
</dbReference>
<dbReference type="InterPro" id="IPR052575">
    <property type="entry name" value="SSU_processome_comp_20"/>
</dbReference>
<dbReference type="GO" id="GO:0032040">
    <property type="term" value="C:small-subunit processome"/>
    <property type="evidence" value="ECO:0007669"/>
    <property type="project" value="TreeGrafter"/>
</dbReference>
<sequence length="2776" mass="318995">MKNKPVKHKTTNTFRFVPFAERINLIDIRHAALYHIEHAYSSQPGENETHFHLALQKWHGLNLTENFKKFKKDVFGVVTVPQLIHKKDEVLNILESYLKLEDQLCLQPLLEILVSLAKDLRSDFYPHFPKFLDILIKLLNTKDAERLEWTLVCLAFLFKTLKPYLKKDIGVILTRIIPLLSESQPQYINNFAAESFAFVTRDIKDKNKFIELILNYLEKNEDAIAGCGHLLFEILRGVSNKFHSCIENFLPLLLEHLKNKKEHQDILFRVLTQTFEDCLQGISPKEFNIFWSCIQKNTEDILKETENNTGLEYILRLAGQVIEHMNGKYLTNPQQFTLLLVKVICEQSSEKVLEVCSQIGALMLLSSNISLSQEHAGILVKVLLPLPYPNILINFVQSIINYSQFDIHILPAFTKFVIQSNFDKDAMATLAKICLTKSPVSVNGLKLFEWVKYPINFGKELPQLMDYINNVLNEDIENIIENPNKLINVLFCLPHIEKLDVELCIKMLSGLISKLLKVLTSYNLEEPKEFNKFHCVTTTLSKCARKIMFLLVIILECSIHISNWKKLKEICDIDTLLPVLLPYAADPNYLVALHLVDLYLTAYEQENGLTYTFLLLVDSYLRVNISSPFHIVRLLTTHIYKLFENIEELNKTVQVGGEIERFAIFSNCFTVESTTSSIQDYRMQLNILQKMTFNTTQYELAKQTDFHLYPLSYMLGVLYINFKLLWEPVGEFIAGYGNALNAEDFWPTFYKALESSFANAKTNLKVFQFEDDIESDSDVLKQLYADYNSIPERPDLYNYRNLILKIMTNCIQVCEAKNRDVVNLFLNFIEEEYRNNGSVNTLRINIETHDKTKMEIDDNEINVEDEDTNVEIPEHEVKDAFSGKIVFKTLINVMQVLAQFKNPRALHKEPVFWELYMEFLKHKNPGLQKYALDCILNYKNKSLLPYKTNLHNLVDEKKFKDEMTQFKITEDSQAIQPEHREHVIPIVLRILYGKMTSKLGADKKGGGQARRALVMRYISGSNENELKMFIEMAFSHLKQYMTMEPKEIYMDITNKIDLKSVISPSKLQSVLNLFDVVREYFGGYMKDTLLSEFLKIFFAVSSNLSAVLQNTDKVHVSYVKVMKHLRTISISILGKLFDQFEKYVWSKDELFVIFETLVWPVVTRLHVEGIHSPTVLLKLFNIWCLNPRYYVLLITCSEDGSLLSPLPAIFKLLLAPKTNPGVVNFILDMIEKLLTLTEDEEEKDIPNIESFSTLKLGGDDKPDINFGSKILIPHLPSILEVMKRRIANSAKSNTVNKRDLLILSRVTEMVTTPEMCDELLSLLLPILVKKVCMNMAEENMEHAVNTIINLLGHSSNPQQYIKNIAVLFNKVGPVEVRKLLIKLLNSIAANATVDKDKLSKMAHVITEMNAFNKRWIEQPDFDRRLDAYKLIYRMLETEEIDVDLTILIVNNCFYFIRTEKDIGLRDSAGLCLKKILPKLLSKYRSSNDGQFLVRDTVLSLISTGIRDSKNDLLRNESIMLLGELVRECPDADVVLSDLAPLTNKEDREVDFFDNSCHLQLHRRVRALLKFSKVAKKMIKCPTPRTLTNFILPLATIYICDDKYSDKNSLIDACIEVIATCCRLLPWYHYEVILKLYLNKMRHSTEHQKQLTRILIGILDAFHFDFSKAKNIELPKALTVSIKSNNIVGLKKTRKLDEKTGKSNTEKDDESKNEGDDSEDETDENEEKNKTSEKLDELETDLLTGEEKDEETQTSKEVDNEPAFERITSVSPSVANRIIKSLCAGLLPQLNRAIGKLTEHEESHKLNRRRTGMVRLEEDMLRVPIALALVKLLQRLPGDILRSQLPGIIIKLCSFLKSPLKQVRITARDIVKKIMLTVGTAYLGVLLEHLTLLLTRGFQVHVLVATIHTVLDALKSDFKPGDIDQNLDYILDVCANDLFGSLSEEKEVDKLHYKTPEAKPSKKSYVTLLIVSQNITEKCLINLLLPFKEVLQKHHSKKIVVKVQEALMHITSGLVTNKFIEVESLFVFLHGLASESIPEFVLSAPKRELTEAQREKMLRAKPDCFIVPEIPKRNKEFQARHVKTSSKTNAHVIIEFSLNILYVILKREKIPRIDCKAFVDPLIPLLVDALKSDHVKVTTVAMKCITTLWTIRVSTPTLEEMTKDIVKTIFSILHKYATFEISKQNDNYHLVRNAFKAVTVLIRNVKYFTLEAEHLKTLLLYAEEDCQNDERQTNSFSLLKAILEAKLVSSELHEVMEKVSKICILSESARSREEARAIFVNYLTHYTPGKKMEKYIQFFITQLNYELQHGRESSLKFLHMIINKLSVDQLKRHGDYMFLSLGASMLNDSAPEVRASAAACLEALLGKLPALERNNLFELVLAFFRDTQPIHFELAAQLCIRFVNVEEDKFQSRLSSILSTINGKILLLSNNITEGRFVKIKLDENGKDDDEKQKERDHCLIQMLNLIDKITIHCSASMKNKKFSSDYDDIAQQCKALLAYPHSWVRLRAVKILGTILSAINIEELNEMSNENECERGFIFDDTENCIRSLILDLCAQYTPNLSKDMADQVTDVLFIILKLVNEMPKFKISNKIQSDDTEESKVNIRWILFKLRKAVNVEVVKAPNCMNIRTAIFTMWLHVISSLSTEEILTVIDILLPPIVRELSTGEGMAATPAKQLAGRLGKKLRRKIGDIEYSKMAADAQTKLNIKRAERKKLILQEKVNNPEKAAKRKLQLREKKKQAKKIKLEMLHGKRPRAKKRKAEDIDIEDELLKDTGE</sequence>
<dbReference type="SUPFAM" id="SSF48371">
    <property type="entry name" value="ARM repeat"/>
    <property type="match status" value="3"/>
</dbReference>
<dbReference type="InterPro" id="IPR046523">
    <property type="entry name" value="UTP20_dom"/>
</dbReference>
<feature type="region of interest" description="Disordered" evidence="1">
    <location>
        <begin position="1695"/>
        <end position="1763"/>
    </location>
</feature>
<dbReference type="EMBL" id="CAKOGL010000029">
    <property type="protein sequence ID" value="CAH2106170.1"/>
    <property type="molecule type" value="Genomic_DNA"/>
</dbReference>
<proteinExistence type="predicted"/>
<gene>
    <name evidence="5" type="ORF">EEDITHA_LOCUS20345</name>
</gene>
<dbReference type="PANTHER" id="PTHR17695">
    <property type="entry name" value="SMALL SUBUNIT PROCESSOME COMPONENT 20 HOMOLOG"/>
    <property type="match status" value="1"/>
</dbReference>
<feature type="compositionally biased region" description="Basic and acidic residues" evidence="1">
    <location>
        <begin position="1726"/>
        <end position="1736"/>
    </location>
</feature>
<evidence type="ECO:0000259" key="2">
    <source>
        <dbReference type="Pfam" id="PF07539"/>
    </source>
</evidence>